<dbReference type="PANTHER" id="PTHR24296">
    <property type="entry name" value="CYTOCHROME P450"/>
    <property type="match status" value="1"/>
</dbReference>
<dbReference type="GO" id="GO:0046872">
    <property type="term" value="F:metal ion binding"/>
    <property type="evidence" value="ECO:0007669"/>
    <property type="project" value="UniProtKB-KW"/>
</dbReference>
<comment type="similarity">
    <text evidence="2">Belongs to the cytochrome P450 family.</text>
</comment>
<dbReference type="Proteomes" id="UP000694251">
    <property type="component" value="Chromosome 7"/>
</dbReference>
<accession>A0A8T2BLS5</accession>
<gene>
    <name evidence="8" type="ORF">ISN44_As07g007530</name>
</gene>
<evidence type="ECO:0000313" key="8">
    <source>
        <dbReference type="EMBL" id="KAG7588418.1"/>
    </source>
</evidence>
<keyword evidence="3" id="KW-0349">Heme</keyword>
<evidence type="ECO:0000256" key="2">
    <source>
        <dbReference type="ARBA" id="ARBA00010617"/>
    </source>
</evidence>
<dbReference type="EMBL" id="JAEFBJ010000007">
    <property type="protein sequence ID" value="KAG7588418.1"/>
    <property type="molecule type" value="Genomic_DNA"/>
</dbReference>
<dbReference type="GO" id="GO:0004497">
    <property type="term" value="F:monooxygenase activity"/>
    <property type="evidence" value="ECO:0007669"/>
    <property type="project" value="UniProtKB-KW"/>
</dbReference>
<keyword evidence="4" id="KW-0479">Metal-binding</keyword>
<evidence type="ECO:0000256" key="1">
    <source>
        <dbReference type="ARBA" id="ARBA00001971"/>
    </source>
</evidence>
<keyword evidence="5" id="KW-0560">Oxidoreductase</keyword>
<sequence>MLPGLLVQIPRIFDWTVLEANDLTFYLKGSWFTGTDLLLTADPKNIHHIFSLNFRNYPKGLDIKKIFDDLGDGILAADSELWEDLRKSNHTTFHHQDFLELSMIEIGEAVDLGEEVIFYRHLKPLILWKLQNGIGMGLERKLRTSMVTVNQMLAKIISSRREEMKIVAVGIIGNYDFKIAEGHKIEPVPSGIFSV</sequence>
<name>A0A8T2BLS5_ARASU</name>
<reference evidence="8 9" key="1">
    <citation type="submission" date="2020-12" db="EMBL/GenBank/DDBJ databases">
        <title>Concerted genomic and epigenomic changes stabilize Arabidopsis allopolyploids.</title>
        <authorList>
            <person name="Chen Z."/>
        </authorList>
    </citation>
    <scope>NUCLEOTIDE SEQUENCE [LARGE SCALE GENOMIC DNA]</scope>
    <source>
        <strain evidence="8">As9502</strain>
        <tissue evidence="8">Leaf</tissue>
    </source>
</reference>
<evidence type="ECO:0000256" key="3">
    <source>
        <dbReference type="ARBA" id="ARBA00022617"/>
    </source>
</evidence>
<proteinExistence type="inferred from homology"/>
<comment type="cofactor">
    <cofactor evidence="1">
        <name>heme</name>
        <dbReference type="ChEBI" id="CHEBI:30413"/>
    </cofactor>
</comment>
<evidence type="ECO:0000256" key="7">
    <source>
        <dbReference type="ARBA" id="ARBA00023033"/>
    </source>
</evidence>
<evidence type="ECO:0000313" key="9">
    <source>
        <dbReference type="Proteomes" id="UP000694251"/>
    </source>
</evidence>
<evidence type="ECO:0000256" key="6">
    <source>
        <dbReference type="ARBA" id="ARBA00023004"/>
    </source>
</evidence>
<evidence type="ECO:0000256" key="4">
    <source>
        <dbReference type="ARBA" id="ARBA00022723"/>
    </source>
</evidence>
<keyword evidence="6" id="KW-0408">Iron</keyword>
<protein>
    <submittedName>
        <fullName evidence="8">Cytochrome P450 superfamily</fullName>
    </submittedName>
</protein>
<evidence type="ECO:0000256" key="5">
    <source>
        <dbReference type="ARBA" id="ARBA00023002"/>
    </source>
</evidence>
<organism evidence="8 9">
    <name type="scientific">Arabidopsis suecica</name>
    <name type="common">Swedish thale-cress</name>
    <name type="synonym">Cardaminopsis suecica</name>
    <dbReference type="NCBI Taxonomy" id="45249"/>
    <lineage>
        <taxon>Eukaryota</taxon>
        <taxon>Viridiplantae</taxon>
        <taxon>Streptophyta</taxon>
        <taxon>Embryophyta</taxon>
        <taxon>Tracheophyta</taxon>
        <taxon>Spermatophyta</taxon>
        <taxon>Magnoliopsida</taxon>
        <taxon>eudicotyledons</taxon>
        <taxon>Gunneridae</taxon>
        <taxon>Pentapetalae</taxon>
        <taxon>rosids</taxon>
        <taxon>malvids</taxon>
        <taxon>Brassicales</taxon>
        <taxon>Brassicaceae</taxon>
        <taxon>Camelineae</taxon>
        <taxon>Arabidopsis</taxon>
    </lineage>
</organism>
<dbReference type="AlphaFoldDB" id="A0A8T2BLS5"/>
<keyword evidence="9" id="KW-1185">Reference proteome</keyword>
<dbReference type="OrthoDB" id="1113386at2759"/>
<comment type="caution">
    <text evidence="8">The sequence shown here is derived from an EMBL/GenBank/DDBJ whole genome shotgun (WGS) entry which is preliminary data.</text>
</comment>
<keyword evidence="7" id="KW-0503">Monooxygenase</keyword>